<dbReference type="AlphaFoldDB" id="A0A1M5YUF8"/>
<dbReference type="GeneID" id="89509979"/>
<name>A0A1M5YUF8_BUTFI</name>
<gene>
    <name evidence="1" type="ORF">SAMN02745229_01717</name>
</gene>
<sequence length="65" mass="7527">MGGKVLDLPGFIIYEQGIFIFIEDKIEDNISVDVIQDKLCKKYNISDDKAKEYIERVSALMKEKK</sequence>
<protein>
    <submittedName>
        <fullName evidence="1">Uncharacterized protein</fullName>
    </submittedName>
</protein>
<dbReference type="EMBL" id="FQXK01000013">
    <property type="protein sequence ID" value="SHI15559.1"/>
    <property type="molecule type" value="Genomic_DNA"/>
</dbReference>
<dbReference type="OrthoDB" id="1766002at2"/>
<dbReference type="Proteomes" id="UP000184278">
    <property type="component" value="Unassembled WGS sequence"/>
</dbReference>
<dbReference type="RefSeq" id="WP_073387030.1">
    <property type="nucleotide sequence ID" value="NZ_FQXK01000013.1"/>
</dbReference>
<reference evidence="2" key="1">
    <citation type="submission" date="2016-11" db="EMBL/GenBank/DDBJ databases">
        <authorList>
            <person name="Varghese N."/>
            <person name="Submissions S."/>
        </authorList>
    </citation>
    <scope>NUCLEOTIDE SEQUENCE [LARGE SCALE GENOMIC DNA]</scope>
    <source>
        <strain evidence="2">DSM 3071</strain>
    </source>
</reference>
<organism evidence="1 2">
    <name type="scientific">Butyrivibrio fibrisolvens DSM 3071</name>
    <dbReference type="NCBI Taxonomy" id="1121131"/>
    <lineage>
        <taxon>Bacteria</taxon>
        <taxon>Bacillati</taxon>
        <taxon>Bacillota</taxon>
        <taxon>Clostridia</taxon>
        <taxon>Lachnospirales</taxon>
        <taxon>Lachnospiraceae</taxon>
        <taxon>Butyrivibrio</taxon>
    </lineage>
</organism>
<accession>A0A1M5YUF8</accession>
<keyword evidence="2" id="KW-1185">Reference proteome</keyword>
<evidence type="ECO:0000313" key="2">
    <source>
        <dbReference type="Proteomes" id="UP000184278"/>
    </source>
</evidence>
<evidence type="ECO:0000313" key="1">
    <source>
        <dbReference type="EMBL" id="SHI15559.1"/>
    </source>
</evidence>
<proteinExistence type="predicted"/>